<dbReference type="GO" id="GO:0004519">
    <property type="term" value="F:endonuclease activity"/>
    <property type="evidence" value="ECO:0007669"/>
    <property type="project" value="UniProtKB-KW"/>
</dbReference>
<protein>
    <submittedName>
        <fullName evidence="1">Endonuclease/exonuclease/phosphatase</fullName>
    </submittedName>
</protein>
<organism evidence="1 2">
    <name type="scientific">Purpureocillium lavendulum</name>
    <dbReference type="NCBI Taxonomy" id="1247861"/>
    <lineage>
        <taxon>Eukaryota</taxon>
        <taxon>Fungi</taxon>
        <taxon>Dikarya</taxon>
        <taxon>Ascomycota</taxon>
        <taxon>Pezizomycotina</taxon>
        <taxon>Sordariomycetes</taxon>
        <taxon>Hypocreomycetidae</taxon>
        <taxon>Hypocreales</taxon>
        <taxon>Ophiocordycipitaceae</taxon>
        <taxon>Purpureocillium</taxon>
    </lineage>
</organism>
<keyword evidence="1" id="KW-0378">Hydrolase</keyword>
<evidence type="ECO:0000313" key="1">
    <source>
        <dbReference type="EMBL" id="KAJ6436734.1"/>
    </source>
</evidence>
<accession>A0AB34FBI8</accession>
<dbReference type="AlphaFoldDB" id="A0AB34FBI8"/>
<reference evidence="1" key="1">
    <citation type="submission" date="2023-01" db="EMBL/GenBank/DDBJ databases">
        <title>The growth and conidiation of Purpureocillium lavendulum are regulated by nitrogen source and histone H3K14 acetylation.</title>
        <authorList>
            <person name="Tang P."/>
            <person name="Han J."/>
            <person name="Zhang C."/>
            <person name="Tang P."/>
            <person name="Qi F."/>
            <person name="Zhang K."/>
            <person name="Liang L."/>
        </authorList>
    </citation>
    <scope>NUCLEOTIDE SEQUENCE</scope>
    <source>
        <strain evidence="1">YMF1.00683</strain>
    </source>
</reference>
<name>A0AB34FBI8_9HYPO</name>
<keyword evidence="1" id="KW-0540">Nuclease</keyword>
<proteinExistence type="predicted"/>
<dbReference type="EMBL" id="JAQHRD010000017">
    <property type="protein sequence ID" value="KAJ6436734.1"/>
    <property type="molecule type" value="Genomic_DNA"/>
</dbReference>
<keyword evidence="2" id="KW-1185">Reference proteome</keyword>
<evidence type="ECO:0000313" key="2">
    <source>
        <dbReference type="Proteomes" id="UP001163105"/>
    </source>
</evidence>
<sequence length="136" mass="15031">MHEFNPRSVFEALYKEHCIRVAEAARTDDEIRELLPADFVSLVEEHMVEQFEELRGLGSAVAAHPRTIMDHSEANESGIKFGITLTSVGDTKAYIATNYNGVGEDRASAVTEKLESGVNSFDLTSSFKAPRQHSTT</sequence>
<keyword evidence="1" id="KW-0255">Endonuclease</keyword>
<comment type="caution">
    <text evidence="1">The sequence shown here is derived from an EMBL/GenBank/DDBJ whole genome shotgun (WGS) entry which is preliminary data.</text>
</comment>
<gene>
    <name evidence="1" type="ORF">O9K51_10698</name>
</gene>
<dbReference type="Proteomes" id="UP001163105">
    <property type="component" value="Unassembled WGS sequence"/>
</dbReference>